<evidence type="ECO:0000256" key="2">
    <source>
        <dbReference type="SAM" id="MobiDB-lite"/>
    </source>
</evidence>
<keyword evidence="4" id="KW-1185">Reference proteome</keyword>
<feature type="compositionally biased region" description="Basic and acidic residues" evidence="2">
    <location>
        <begin position="179"/>
        <end position="188"/>
    </location>
</feature>
<feature type="compositionally biased region" description="Acidic residues" evidence="2">
    <location>
        <begin position="115"/>
        <end position="130"/>
    </location>
</feature>
<feature type="compositionally biased region" description="Acidic residues" evidence="2">
    <location>
        <begin position="168"/>
        <end position="178"/>
    </location>
</feature>
<dbReference type="EMBL" id="DS995704">
    <property type="protein sequence ID" value="EEQ31967.1"/>
    <property type="molecule type" value="Genomic_DNA"/>
</dbReference>
<evidence type="ECO:0000313" key="3">
    <source>
        <dbReference type="EMBL" id="EEQ31967.1"/>
    </source>
</evidence>
<feature type="region of interest" description="Disordered" evidence="2">
    <location>
        <begin position="1"/>
        <end position="35"/>
    </location>
</feature>
<dbReference type="OrthoDB" id="5431245at2759"/>
<sequence>MEKERDINMPTPKASPHSSPSPPSQNKRRQSNMSLSQTYFLAQVARQKLLHAARQADRDLRVLTAHANLLDSLMAELSEAENEQEHWFNQSVSCANASNDIQVTHREDPPSGFDFDSEDEDDYEDDECDSDCSCSSGSSSGSGEDVVFVLDVHNRASRIKPPFTSLYDDMDEDEDEETDYLHYTRDDIQQPPELLQDPDDESDDECQPPSPKRNSFDYFAASSSTPGKILTSSVIGKRAEVAQDDDNDDMPLLGYCFSPSSVLLG</sequence>
<feature type="region of interest" description="Disordered" evidence="2">
    <location>
        <begin position="103"/>
        <end position="142"/>
    </location>
</feature>
<feature type="region of interest" description="Disordered" evidence="2">
    <location>
        <begin position="161"/>
        <end position="226"/>
    </location>
</feature>
<feature type="compositionally biased region" description="Acidic residues" evidence="2">
    <location>
        <begin position="196"/>
        <end position="206"/>
    </location>
</feature>
<protein>
    <submittedName>
        <fullName evidence="3">Uncharacterized protein</fullName>
    </submittedName>
</protein>
<reference evidence="4" key="1">
    <citation type="journal article" date="2012" name="MBio">
        <title>Comparative genome analysis of Trichophyton rubrum and related dermatophytes reveals candidate genes involved in infection.</title>
        <authorList>
            <person name="Martinez D.A."/>
            <person name="Oliver B.G."/>
            <person name="Graeser Y."/>
            <person name="Goldberg J.M."/>
            <person name="Li W."/>
            <person name="Martinez-Rossi N.M."/>
            <person name="Monod M."/>
            <person name="Shelest E."/>
            <person name="Barton R.C."/>
            <person name="Birch E."/>
            <person name="Brakhage A.A."/>
            <person name="Chen Z."/>
            <person name="Gurr S.J."/>
            <person name="Heiman D."/>
            <person name="Heitman J."/>
            <person name="Kosti I."/>
            <person name="Rossi A."/>
            <person name="Saif S."/>
            <person name="Samalova M."/>
            <person name="Saunders C.W."/>
            <person name="Shea T."/>
            <person name="Summerbell R.C."/>
            <person name="Xu J."/>
            <person name="Young S."/>
            <person name="Zeng Q."/>
            <person name="Birren B.W."/>
            <person name="Cuomo C.A."/>
            <person name="White T.C."/>
        </authorList>
    </citation>
    <scope>NUCLEOTIDE SEQUENCE [LARGE SCALE GENOMIC DNA]</scope>
    <source>
        <strain evidence="4">ATCC MYA-4605 / CBS 113480</strain>
    </source>
</reference>
<accession>C5FQ14</accession>
<dbReference type="GeneID" id="9226062"/>
<dbReference type="AlphaFoldDB" id="C5FQ14"/>
<keyword evidence="1" id="KW-0175">Coiled coil</keyword>
<dbReference type="Proteomes" id="UP000002035">
    <property type="component" value="Unassembled WGS sequence"/>
</dbReference>
<gene>
    <name evidence="3" type="ORF">MCYG_04786</name>
</gene>
<dbReference type="VEuPathDB" id="FungiDB:MCYG_04786"/>
<organism evidence="3 4">
    <name type="scientific">Arthroderma otae (strain ATCC MYA-4605 / CBS 113480)</name>
    <name type="common">Microsporum canis</name>
    <dbReference type="NCBI Taxonomy" id="554155"/>
    <lineage>
        <taxon>Eukaryota</taxon>
        <taxon>Fungi</taxon>
        <taxon>Dikarya</taxon>
        <taxon>Ascomycota</taxon>
        <taxon>Pezizomycotina</taxon>
        <taxon>Eurotiomycetes</taxon>
        <taxon>Eurotiomycetidae</taxon>
        <taxon>Onygenales</taxon>
        <taxon>Arthrodermataceae</taxon>
        <taxon>Microsporum</taxon>
    </lineage>
</organism>
<evidence type="ECO:0000313" key="4">
    <source>
        <dbReference type="Proteomes" id="UP000002035"/>
    </source>
</evidence>
<dbReference type="HOGENOM" id="CLU_934435_0_0_1"/>
<proteinExistence type="predicted"/>
<dbReference type="OMA" id="SQTYFLA"/>
<feature type="compositionally biased region" description="Low complexity" evidence="2">
    <location>
        <begin position="132"/>
        <end position="142"/>
    </location>
</feature>
<dbReference type="STRING" id="554155.C5FQ14"/>
<feature type="coiled-coil region" evidence="1">
    <location>
        <begin position="63"/>
        <end position="90"/>
    </location>
</feature>
<dbReference type="InterPro" id="IPR037738">
    <property type="entry name" value="Ecm13-like"/>
</dbReference>
<name>C5FQ14_ARTOC</name>
<dbReference type="eggNOG" id="ENOG502SDCM">
    <property type="taxonomic scope" value="Eukaryota"/>
</dbReference>
<dbReference type="RefSeq" id="XP_002847049.1">
    <property type="nucleotide sequence ID" value="XM_002847003.1"/>
</dbReference>
<evidence type="ECO:0000256" key="1">
    <source>
        <dbReference type="SAM" id="Coils"/>
    </source>
</evidence>
<dbReference type="PANTHER" id="PTHR36826">
    <property type="entry name" value="PROTEIN ECM13"/>
    <property type="match status" value="1"/>
</dbReference>
<dbReference type="PANTHER" id="PTHR36826:SF1">
    <property type="entry name" value="PROTEIN ECM13"/>
    <property type="match status" value="1"/>
</dbReference>